<keyword evidence="3" id="KW-1185">Reference proteome</keyword>
<accession>A0ABX9WEA6</accession>
<evidence type="ECO:0000313" key="2">
    <source>
        <dbReference type="EMBL" id="RNL95326.1"/>
    </source>
</evidence>
<feature type="region of interest" description="Disordered" evidence="1">
    <location>
        <begin position="46"/>
        <end position="102"/>
    </location>
</feature>
<proteinExistence type="predicted"/>
<protein>
    <submittedName>
        <fullName evidence="2">Uncharacterized protein</fullName>
    </submittedName>
</protein>
<dbReference type="EMBL" id="RJLN01000066">
    <property type="protein sequence ID" value="RNL95326.1"/>
    <property type="molecule type" value="Genomic_DNA"/>
</dbReference>
<organism evidence="2 3">
    <name type="scientific">Micromonospora solifontis</name>
    <dbReference type="NCBI Taxonomy" id="2487138"/>
    <lineage>
        <taxon>Bacteria</taxon>
        <taxon>Bacillati</taxon>
        <taxon>Actinomycetota</taxon>
        <taxon>Actinomycetes</taxon>
        <taxon>Micromonosporales</taxon>
        <taxon>Micromonosporaceae</taxon>
        <taxon>Micromonospora</taxon>
    </lineage>
</organism>
<feature type="compositionally biased region" description="Acidic residues" evidence="1">
    <location>
        <begin position="47"/>
        <end position="59"/>
    </location>
</feature>
<evidence type="ECO:0000313" key="3">
    <source>
        <dbReference type="Proteomes" id="UP000280698"/>
    </source>
</evidence>
<evidence type="ECO:0000256" key="1">
    <source>
        <dbReference type="SAM" id="MobiDB-lite"/>
    </source>
</evidence>
<dbReference type="Proteomes" id="UP000280698">
    <property type="component" value="Unassembled WGS sequence"/>
</dbReference>
<feature type="region of interest" description="Disordered" evidence="1">
    <location>
        <begin position="1"/>
        <end position="25"/>
    </location>
</feature>
<comment type="caution">
    <text evidence="2">The sequence shown here is derived from an EMBL/GenBank/DDBJ whole genome shotgun (WGS) entry which is preliminary data.</text>
</comment>
<feature type="compositionally biased region" description="Low complexity" evidence="1">
    <location>
        <begin position="91"/>
        <end position="102"/>
    </location>
</feature>
<reference evidence="2 3" key="1">
    <citation type="submission" date="2018-11" db="EMBL/GenBank/DDBJ databases">
        <title>Micromonospora sp. PPF5-17, a new actinomycetes isolated from a hot spring soil.</title>
        <authorList>
            <person name="Thawai C."/>
        </authorList>
    </citation>
    <scope>NUCLEOTIDE SEQUENCE [LARGE SCALE GENOMIC DNA]</scope>
    <source>
        <strain evidence="2 3">PPF5-17</strain>
    </source>
</reference>
<name>A0ABX9WEA6_9ACTN</name>
<sequence length="180" mass="16683">MGEPLGVGSAPGPADGLAVADGSPTGSENVLVGSAVAVGVGSGVADAEADGDGTGDGDGELPGGVRVAPGVGVPGGTAGRGRHPEARSESSGRAGAAGTSRGAATGRLVAAGPAAGVRVGPIAGWLPLGRATTTGPTEGVGMNGVPLSGRALLPTVAEPALIAARIGMEAVPASSATVNR</sequence>
<gene>
    <name evidence="2" type="ORF">EFE23_20475</name>
</gene>